<accession>A0AAW2KZT7</accession>
<feature type="transmembrane region" description="Helical" evidence="7">
    <location>
        <begin position="378"/>
        <end position="398"/>
    </location>
</feature>
<evidence type="ECO:0000256" key="7">
    <source>
        <dbReference type="SAM" id="Phobius"/>
    </source>
</evidence>
<dbReference type="AlphaFoldDB" id="A0AAW2KZT7"/>
<reference evidence="9" key="2">
    <citation type="journal article" date="2024" name="Plant">
        <title>Genomic evolution and insights into agronomic trait innovations of Sesamum species.</title>
        <authorList>
            <person name="Miao H."/>
            <person name="Wang L."/>
            <person name="Qu L."/>
            <person name="Liu H."/>
            <person name="Sun Y."/>
            <person name="Le M."/>
            <person name="Wang Q."/>
            <person name="Wei S."/>
            <person name="Zheng Y."/>
            <person name="Lin W."/>
            <person name="Duan Y."/>
            <person name="Cao H."/>
            <person name="Xiong S."/>
            <person name="Wang X."/>
            <person name="Wei L."/>
            <person name="Li C."/>
            <person name="Ma Q."/>
            <person name="Ju M."/>
            <person name="Zhao R."/>
            <person name="Li G."/>
            <person name="Mu C."/>
            <person name="Tian Q."/>
            <person name="Mei H."/>
            <person name="Zhang T."/>
            <person name="Gao T."/>
            <person name="Zhang H."/>
        </authorList>
    </citation>
    <scope>NUCLEOTIDE SEQUENCE</scope>
    <source>
        <strain evidence="9">G02</strain>
    </source>
</reference>
<evidence type="ECO:0000256" key="2">
    <source>
        <dbReference type="ARBA" id="ARBA00022448"/>
    </source>
</evidence>
<evidence type="ECO:0000256" key="6">
    <source>
        <dbReference type="ARBA" id="ARBA00023136"/>
    </source>
</evidence>
<comment type="subcellular location">
    <subcellularLocation>
        <location evidence="1">Membrane</location>
    </subcellularLocation>
</comment>
<gene>
    <name evidence="9" type="ORF">Sradi_5647800</name>
</gene>
<keyword evidence="2" id="KW-0813">Transport</keyword>
<proteinExistence type="predicted"/>
<evidence type="ECO:0000259" key="8">
    <source>
        <dbReference type="Pfam" id="PF01490"/>
    </source>
</evidence>
<evidence type="ECO:0000256" key="1">
    <source>
        <dbReference type="ARBA" id="ARBA00004370"/>
    </source>
</evidence>
<keyword evidence="3 7" id="KW-0812">Transmembrane</keyword>
<feature type="transmembrane region" description="Helical" evidence="7">
    <location>
        <begin position="34"/>
        <end position="54"/>
    </location>
</feature>
<evidence type="ECO:0000256" key="5">
    <source>
        <dbReference type="ARBA" id="ARBA00022989"/>
    </source>
</evidence>
<dbReference type="GO" id="GO:0006865">
    <property type="term" value="P:amino acid transport"/>
    <property type="evidence" value="ECO:0007669"/>
    <property type="project" value="UniProtKB-KW"/>
</dbReference>
<keyword evidence="4" id="KW-0029">Amino-acid transport</keyword>
<evidence type="ECO:0000313" key="9">
    <source>
        <dbReference type="EMBL" id="KAL0312485.1"/>
    </source>
</evidence>
<feature type="transmembrane region" description="Helical" evidence="7">
    <location>
        <begin position="355"/>
        <end position="372"/>
    </location>
</feature>
<feature type="transmembrane region" description="Helical" evidence="7">
    <location>
        <begin position="302"/>
        <end position="326"/>
    </location>
</feature>
<protein>
    <submittedName>
        <fullName evidence="9">GABA transporter 2</fullName>
    </submittedName>
</protein>
<sequence length="453" mass="49791">MAESAQNGPFYEISREEDAGAAFVLQSKGKWWHAGFHLTTAIVGPTILTLPYAFRGLGWGLGFLCLTAMGVVTFYSYYLMSLVLDHCEKAGRRHIRFRELAADVLGSGWMFYFVIFIQTAINTGISIGAILLAGECLQCRSCTRTSPNGPLKLYHFIAMVTVVMILLSQFPSFHSLRHINFVSLLLSLGYTFLVVGACINAGASQNAPPRDYSLESSESSKIFSAFTSISIIAAIFGNGILPEIQATLAPPATGKMVKGLIMCYAVIFFTFYSAAVSGYWVFGNKSNSNILKSLMPDEGPSLAPVWLLGLAIVFVLLQLLAIGLVYSQVAYEIMEKKSADVKQGMFSKRNLIPRIILRSLYVITCGFFAAMLPFFGDISAVVGAIGFIPLDFVLPMLLYNMTYKPRKSSLAYWVNYSIIIVFSCVGFMGAFSSIRKLVQDAKQFKLFSSDVVD</sequence>
<feature type="transmembrane region" description="Helical" evidence="7">
    <location>
        <begin position="100"/>
        <end position="133"/>
    </location>
</feature>
<dbReference type="Pfam" id="PF01490">
    <property type="entry name" value="Aa_trans"/>
    <property type="match status" value="1"/>
</dbReference>
<dbReference type="PANTHER" id="PTHR48017">
    <property type="entry name" value="OS05G0424000 PROTEIN-RELATED"/>
    <property type="match status" value="1"/>
</dbReference>
<dbReference type="EMBL" id="JACGWJ010000026">
    <property type="protein sequence ID" value="KAL0312485.1"/>
    <property type="molecule type" value="Genomic_DNA"/>
</dbReference>
<dbReference type="GO" id="GO:0016020">
    <property type="term" value="C:membrane"/>
    <property type="evidence" value="ECO:0007669"/>
    <property type="project" value="UniProtKB-SubCell"/>
</dbReference>
<feature type="transmembrane region" description="Helical" evidence="7">
    <location>
        <begin position="60"/>
        <end position="79"/>
    </location>
</feature>
<evidence type="ECO:0000256" key="4">
    <source>
        <dbReference type="ARBA" id="ARBA00022970"/>
    </source>
</evidence>
<reference evidence="9" key="1">
    <citation type="submission" date="2020-06" db="EMBL/GenBank/DDBJ databases">
        <authorList>
            <person name="Li T."/>
            <person name="Hu X."/>
            <person name="Zhang T."/>
            <person name="Song X."/>
            <person name="Zhang H."/>
            <person name="Dai N."/>
            <person name="Sheng W."/>
            <person name="Hou X."/>
            <person name="Wei L."/>
        </authorList>
    </citation>
    <scope>NUCLEOTIDE SEQUENCE</scope>
    <source>
        <strain evidence="9">G02</strain>
        <tissue evidence="9">Leaf</tissue>
    </source>
</reference>
<dbReference type="InterPro" id="IPR013057">
    <property type="entry name" value="AA_transpt_TM"/>
</dbReference>
<comment type="caution">
    <text evidence="9">The sequence shown here is derived from an EMBL/GenBank/DDBJ whole genome shotgun (WGS) entry which is preliminary data.</text>
</comment>
<feature type="transmembrane region" description="Helical" evidence="7">
    <location>
        <begin position="410"/>
        <end position="431"/>
    </location>
</feature>
<name>A0AAW2KZT7_SESRA</name>
<feature type="transmembrane region" description="Helical" evidence="7">
    <location>
        <begin position="153"/>
        <end position="170"/>
    </location>
</feature>
<keyword evidence="5 7" id="KW-1133">Transmembrane helix</keyword>
<feature type="domain" description="Amino acid transporter transmembrane" evidence="8">
    <location>
        <begin position="28"/>
        <end position="437"/>
    </location>
</feature>
<feature type="transmembrane region" description="Helical" evidence="7">
    <location>
        <begin position="261"/>
        <end position="282"/>
    </location>
</feature>
<keyword evidence="6 7" id="KW-0472">Membrane</keyword>
<organism evidence="9">
    <name type="scientific">Sesamum radiatum</name>
    <name type="common">Black benniseed</name>
    <dbReference type="NCBI Taxonomy" id="300843"/>
    <lineage>
        <taxon>Eukaryota</taxon>
        <taxon>Viridiplantae</taxon>
        <taxon>Streptophyta</taxon>
        <taxon>Embryophyta</taxon>
        <taxon>Tracheophyta</taxon>
        <taxon>Spermatophyta</taxon>
        <taxon>Magnoliopsida</taxon>
        <taxon>eudicotyledons</taxon>
        <taxon>Gunneridae</taxon>
        <taxon>Pentapetalae</taxon>
        <taxon>asterids</taxon>
        <taxon>lamiids</taxon>
        <taxon>Lamiales</taxon>
        <taxon>Pedaliaceae</taxon>
        <taxon>Sesamum</taxon>
    </lineage>
</organism>
<feature type="transmembrane region" description="Helical" evidence="7">
    <location>
        <begin position="222"/>
        <end position="241"/>
    </location>
</feature>
<evidence type="ECO:0000256" key="3">
    <source>
        <dbReference type="ARBA" id="ARBA00022692"/>
    </source>
</evidence>
<feature type="transmembrane region" description="Helical" evidence="7">
    <location>
        <begin position="182"/>
        <end position="202"/>
    </location>
</feature>